<dbReference type="PANTHER" id="PTHR30027">
    <property type="entry name" value="RIBOSOMAL RNA SMALL SUBUNIT METHYLTRANSFERASE E"/>
    <property type="match status" value="1"/>
</dbReference>
<evidence type="ECO:0000256" key="5">
    <source>
        <dbReference type="ARBA" id="ARBA00022490"/>
    </source>
</evidence>
<dbReference type="PANTHER" id="PTHR30027:SF3">
    <property type="entry name" value="16S RRNA (URACIL(1498)-N(3))-METHYLTRANSFERASE"/>
    <property type="match status" value="1"/>
</dbReference>
<feature type="domain" description="Ribosomal RNA small subunit methyltransferase E PUA-like" evidence="14">
    <location>
        <begin position="29"/>
        <end position="75"/>
    </location>
</feature>
<comment type="subcellular location">
    <subcellularLocation>
        <location evidence="1 12">Cytoplasm</location>
    </subcellularLocation>
</comment>
<organism evidence="15 16">
    <name type="scientific">Erythrobacter longus</name>
    <dbReference type="NCBI Taxonomy" id="1044"/>
    <lineage>
        <taxon>Bacteria</taxon>
        <taxon>Pseudomonadati</taxon>
        <taxon>Pseudomonadota</taxon>
        <taxon>Alphaproteobacteria</taxon>
        <taxon>Sphingomonadales</taxon>
        <taxon>Erythrobacteraceae</taxon>
        <taxon>Erythrobacter/Porphyrobacter group</taxon>
        <taxon>Erythrobacter</taxon>
    </lineage>
</organism>
<comment type="caution">
    <text evidence="15">The sequence shown here is derived from an EMBL/GenBank/DDBJ whole genome shotgun (WGS) entry which is preliminary data.</text>
</comment>
<name>A0A074MYR3_ERYLO</name>
<dbReference type="Gene3D" id="2.40.240.20">
    <property type="entry name" value="Hypothetical PUA domain-like, domain 1"/>
    <property type="match status" value="1"/>
</dbReference>
<feature type="domain" description="Ribosomal RNA small subunit methyltransferase E methyltransferase" evidence="13">
    <location>
        <begin position="86"/>
        <end position="240"/>
    </location>
</feature>
<protein>
    <recommendedName>
        <fullName evidence="4 12">Ribosomal RNA small subunit methyltransferase E</fullName>
        <ecNumber evidence="3 12">2.1.1.193</ecNumber>
    </recommendedName>
</protein>
<evidence type="ECO:0000256" key="7">
    <source>
        <dbReference type="ARBA" id="ARBA00022603"/>
    </source>
</evidence>
<reference evidence="15 16" key="1">
    <citation type="submission" date="2014-04" db="EMBL/GenBank/DDBJ databases">
        <title>A comprehensive comparison of genomes of Erythrobacter spp. strains.</title>
        <authorList>
            <person name="Zheng Q."/>
        </authorList>
    </citation>
    <scope>NUCLEOTIDE SEQUENCE [LARGE SCALE GENOMIC DNA]</scope>
    <source>
        <strain evidence="15 16">DSM 6997</strain>
    </source>
</reference>
<dbReference type="PIRSF" id="PIRSF015601">
    <property type="entry name" value="MTase_slr0722"/>
    <property type="match status" value="1"/>
</dbReference>
<dbReference type="SUPFAM" id="SSF88697">
    <property type="entry name" value="PUA domain-like"/>
    <property type="match status" value="1"/>
</dbReference>
<evidence type="ECO:0000256" key="1">
    <source>
        <dbReference type="ARBA" id="ARBA00004496"/>
    </source>
</evidence>
<keyword evidence="9 12" id="KW-0949">S-adenosyl-L-methionine</keyword>
<dbReference type="Gene3D" id="3.40.1280.10">
    <property type="match status" value="1"/>
</dbReference>
<evidence type="ECO:0000256" key="8">
    <source>
        <dbReference type="ARBA" id="ARBA00022679"/>
    </source>
</evidence>
<sequence>MPATPAWPPKSAPRLFVEFTLGAGRTFALDGPQAHYLGKVMRVKTGDTVILCDDQTGEWAARVGQVEKRRVDVTIVERLRPREEVPDLWLCPALLKKDRFDLVLEKATELGVARIQPVITHRCVADKLNETRARTVATEAAEQCARTALPELAEPMKLEALLKDWPEDRVLFFADEEGGEPAAETFAAHDGPAAILIGPEGGFDDAERASIRSHPQARAITLGPRILRAETAAIAALSVWMASSGDWGTGVSPRKE</sequence>
<keyword evidence="6 12" id="KW-0698">rRNA processing</keyword>
<dbReference type="Pfam" id="PF04452">
    <property type="entry name" value="Methyltrans_RNA"/>
    <property type="match status" value="1"/>
</dbReference>
<evidence type="ECO:0000256" key="9">
    <source>
        <dbReference type="ARBA" id="ARBA00022691"/>
    </source>
</evidence>
<dbReference type="eggNOG" id="COG1385">
    <property type="taxonomic scope" value="Bacteria"/>
</dbReference>
<dbReference type="InterPro" id="IPR006700">
    <property type="entry name" value="RsmE"/>
</dbReference>
<dbReference type="InterPro" id="IPR046886">
    <property type="entry name" value="RsmE_MTase_dom"/>
</dbReference>
<keyword evidence="7 12" id="KW-0489">Methyltransferase</keyword>
<dbReference type="NCBIfam" id="NF008696">
    <property type="entry name" value="PRK11713.3-5"/>
    <property type="match status" value="1"/>
</dbReference>
<evidence type="ECO:0000256" key="10">
    <source>
        <dbReference type="ARBA" id="ARBA00025699"/>
    </source>
</evidence>
<gene>
    <name evidence="15" type="ORF">EH31_07045</name>
</gene>
<evidence type="ECO:0000313" key="15">
    <source>
        <dbReference type="EMBL" id="KEO90787.1"/>
    </source>
</evidence>
<dbReference type="AlphaFoldDB" id="A0A074MYR3"/>
<keyword evidence="16" id="KW-1185">Reference proteome</keyword>
<evidence type="ECO:0000256" key="11">
    <source>
        <dbReference type="ARBA" id="ARBA00047944"/>
    </source>
</evidence>
<accession>A0A074MYR3</accession>
<dbReference type="CDD" id="cd18084">
    <property type="entry name" value="RsmE-like"/>
    <property type="match status" value="1"/>
</dbReference>
<keyword evidence="5 12" id="KW-0963">Cytoplasm</keyword>
<dbReference type="NCBIfam" id="TIGR00046">
    <property type="entry name" value="RsmE family RNA methyltransferase"/>
    <property type="match status" value="1"/>
</dbReference>
<dbReference type="InterPro" id="IPR046887">
    <property type="entry name" value="RsmE_PUA-like"/>
</dbReference>
<dbReference type="SUPFAM" id="SSF75217">
    <property type="entry name" value="alpha/beta knot"/>
    <property type="match status" value="1"/>
</dbReference>
<dbReference type="InterPro" id="IPR029026">
    <property type="entry name" value="tRNA_m1G_MTases_N"/>
</dbReference>
<proteinExistence type="inferred from homology"/>
<dbReference type="EMBL" id="JMIW01000002">
    <property type="protein sequence ID" value="KEO90787.1"/>
    <property type="molecule type" value="Genomic_DNA"/>
</dbReference>
<dbReference type="EC" id="2.1.1.193" evidence="3 12"/>
<dbReference type="Proteomes" id="UP000027647">
    <property type="component" value="Unassembled WGS sequence"/>
</dbReference>
<evidence type="ECO:0000256" key="4">
    <source>
        <dbReference type="ARBA" id="ARBA00013673"/>
    </source>
</evidence>
<evidence type="ECO:0000256" key="12">
    <source>
        <dbReference type="PIRNR" id="PIRNR015601"/>
    </source>
</evidence>
<dbReference type="GO" id="GO:0070475">
    <property type="term" value="P:rRNA base methylation"/>
    <property type="evidence" value="ECO:0007669"/>
    <property type="project" value="TreeGrafter"/>
</dbReference>
<dbReference type="InterPro" id="IPR015947">
    <property type="entry name" value="PUA-like_sf"/>
</dbReference>
<evidence type="ECO:0000256" key="6">
    <source>
        <dbReference type="ARBA" id="ARBA00022552"/>
    </source>
</evidence>
<comment type="catalytic activity">
    <reaction evidence="11 12">
        <text>uridine(1498) in 16S rRNA + S-adenosyl-L-methionine = N(3)-methyluridine(1498) in 16S rRNA + S-adenosyl-L-homocysteine + H(+)</text>
        <dbReference type="Rhea" id="RHEA:42920"/>
        <dbReference type="Rhea" id="RHEA-COMP:10283"/>
        <dbReference type="Rhea" id="RHEA-COMP:10284"/>
        <dbReference type="ChEBI" id="CHEBI:15378"/>
        <dbReference type="ChEBI" id="CHEBI:57856"/>
        <dbReference type="ChEBI" id="CHEBI:59789"/>
        <dbReference type="ChEBI" id="CHEBI:65315"/>
        <dbReference type="ChEBI" id="CHEBI:74502"/>
        <dbReference type="EC" id="2.1.1.193"/>
    </reaction>
</comment>
<dbReference type="RefSeq" id="WP_034959235.1">
    <property type="nucleotide sequence ID" value="NZ_JMIW01000002.1"/>
</dbReference>
<dbReference type="Pfam" id="PF20260">
    <property type="entry name" value="PUA_4"/>
    <property type="match status" value="1"/>
</dbReference>
<evidence type="ECO:0000256" key="2">
    <source>
        <dbReference type="ARBA" id="ARBA00005528"/>
    </source>
</evidence>
<comment type="function">
    <text evidence="10 12">Specifically methylates the N3 position of the uracil ring of uridine 1498 (m3U1498) in 16S rRNA. Acts on the fully assembled 30S ribosomal subunit.</text>
</comment>
<evidence type="ECO:0000259" key="14">
    <source>
        <dbReference type="Pfam" id="PF20260"/>
    </source>
</evidence>
<dbReference type="OrthoDB" id="9815641at2"/>
<comment type="similarity">
    <text evidence="2 12">Belongs to the RNA methyltransferase RsmE family.</text>
</comment>
<evidence type="ECO:0000259" key="13">
    <source>
        <dbReference type="Pfam" id="PF04452"/>
    </source>
</evidence>
<dbReference type="InterPro" id="IPR029028">
    <property type="entry name" value="Alpha/beta_knot_MTases"/>
</dbReference>
<dbReference type="STRING" id="1044.EH31_07045"/>
<keyword evidence="8 12" id="KW-0808">Transferase</keyword>
<dbReference type="GO" id="GO:0005737">
    <property type="term" value="C:cytoplasm"/>
    <property type="evidence" value="ECO:0007669"/>
    <property type="project" value="UniProtKB-SubCell"/>
</dbReference>
<evidence type="ECO:0000313" key="16">
    <source>
        <dbReference type="Proteomes" id="UP000027647"/>
    </source>
</evidence>
<evidence type="ECO:0000256" key="3">
    <source>
        <dbReference type="ARBA" id="ARBA00012328"/>
    </source>
</evidence>
<dbReference type="GO" id="GO:0070042">
    <property type="term" value="F:rRNA (uridine-N3-)-methyltransferase activity"/>
    <property type="evidence" value="ECO:0007669"/>
    <property type="project" value="TreeGrafter"/>
</dbReference>